<keyword evidence="9 12" id="KW-0413">Isomerase</keyword>
<dbReference type="InterPro" id="IPR018522">
    <property type="entry name" value="TopoIIA_CS"/>
</dbReference>
<evidence type="ECO:0000256" key="2">
    <source>
        <dbReference type="ARBA" id="ARBA00001946"/>
    </source>
</evidence>
<evidence type="ECO:0000256" key="3">
    <source>
        <dbReference type="ARBA" id="ARBA00010708"/>
    </source>
</evidence>
<dbReference type="FunFam" id="3.30.565.10:FF:000002">
    <property type="entry name" value="DNA gyrase subunit B"/>
    <property type="match status" value="1"/>
</dbReference>
<dbReference type="Gene3D" id="3.30.565.10">
    <property type="entry name" value="Histidine kinase-like ATPase, C-terminal domain"/>
    <property type="match status" value="1"/>
</dbReference>
<dbReference type="GO" id="GO:0003677">
    <property type="term" value="F:DNA binding"/>
    <property type="evidence" value="ECO:0007669"/>
    <property type="project" value="UniProtKB-KW"/>
</dbReference>
<comment type="cofactor">
    <cofactor evidence="2">
        <name>Mg(2+)</name>
        <dbReference type="ChEBI" id="CHEBI:18420"/>
    </cofactor>
</comment>
<dbReference type="SUPFAM" id="SSF55874">
    <property type="entry name" value="ATPase domain of HSP90 chaperone/DNA topoisomerase II/histidine kinase"/>
    <property type="match status" value="1"/>
</dbReference>
<dbReference type="Pfam" id="PF02518">
    <property type="entry name" value="HATPase_c"/>
    <property type="match status" value="1"/>
</dbReference>
<evidence type="ECO:0000313" key="12">
    <source>
        <dbReference type="EMBL" id="BAU27979.1"/>
    </source>
</evidence>
<proteinExistence type="inferred from homology"/>
<comment type="similarity">
    <text evidence="3">Belongs to the type II topoisomerase GyrB family.</text>
</comment>
<feature type="region of interest" description="Disordered" evidence="11">
    <location>
        <begin position="408"/>
        <end position="438"/>
    </location>
</feature>
<dbReference type="Gene3D" id="3.30.230.10">
    <property type="match status" value="1"/>
</dbReference>
<dbReference type="CDD" id="cd00822">
    <property type="entry name" value="TopoII_Trans_DNA_gyrase"/>
    <property type="match status" value="1"/>
</dbReference>
<dbReference type="SUPFAM" id="SSF56719">
    <property type="entry name" value="Type II DNA topoisomerase"/>
    <property type="match status" value="1"/>
</dbReference>
<dbReference type="InterPro" id="IPR006171">
    <property type="entry name" value="TOPRIM_dom"/>
</dbReference>
<dbReference type="PROSITE" id="PS50880">
    <property type="entry name" value="TOPRIM"/>
    <property type="match status" value="1"/>
</dbReference>
<dbReference type="PANTHER" id="PTHR45866">
    <property type="entry name" value="DNA GYRASE/TOPOISOMERASE SUBUNIT B"/>
    <property type="match status" value="1"/>
</dbReference>
<comment type="catalytic activity">
    <reaction evidence="1">
        <text>ATP-dependent breakage, passage and rejoining of double-stranded DNA.</text>
        <dbReference type="EC" id="5.6.2.2"/>
    </reaction>
</comment>
<protein>
    <recommendedName>
        <fullName evidence="4">DNA topoisomerase (ATP-hydrolyzing)</fullName>
        <ecNumber evidence="4">5.6.2.2</ecNumber>
    </recommendedName>
</protein>
<reference evidence="12 13" key="1">
    <citation type="submission" date="2015-12" db="EMBL/GenBank/DDBJ databases">
        <title>Genome sequence of Aneurinibacillus soli.</title>
        <authorList>
            <person name="Lee J.S."/>
            <person name="Lee K.C."/>
            <person name="Kim K.K."/>
            <person name="Lee B.W."/>
        </authorList>
    </citation>
    <scope>NUCLEOTIDE SEQUENCE [LARGE SCALE GENOMIC DNA]</scope>
    <source>
        <strain evidence="12 13">CB4</strain>
    </source>
</reference>
<dbReference type="InterPro" id="IPR020568">
    <property type="entry name" value="Ribosomal_Su5_D2-typ_SF"/>
</dbReference>
<evidence type="ECO:0000256" key="11">
    <source>
        <dbReference type="SAM" id="MobiDB-lite"/>
    </source>
</evidence>
<dbReference type="GO" id="GO:0006265">
    <property type="term" value="P:DNA topological change"/>
    <property type="evidence" value="ECO:0007669"/>
    <property type="project" value="InterPro"/>
</dbReference>
<dbReference type="PANTHER" id="PTHR45866:SF12">
    <property type="entry name" value="DNA TOPOISOMERASE 4 SUBUNIT B"/>
    <property type="match status" value="1"/>
</dbReference>
<dbReference type="Gene3D" id="3.40.50.670">
    <property type="match status" value="1"/>
</dbReference>
<dbReference type="SMART" id="SM00433">
    <property type="entry name" value="TOP2c"/>
    <property type="match status" value="1"/>
</dbReference>
<dbReference type="InterPro" id="IPR000565">
    <property type="entry name" value="Topo_IIA_B"/>
</dbReference>
<accession>A0A0U4WH29</accession>
<dbReference type="NCBIfam" id="NF004189">
    <property type="entry name" value="PRK05644.1"/>
    <property type="match status" value="1"/>
</dbReference>
<dbReference type="InterPro" id="IPR036890">
    <property type="entry name" value="HATPase_C_sf"/>
</dbReference>
<dbReference type="SMART" id="SM00387">
    <property type="entry name" value="HATPase_c"/>
    <property type="match status" value="1"/>
</dbReference>
<dbReference type="GO" id="GO:0034335">
    <property type="term" value="F:DNA negative supercoiling activity"/>
    <property type="evidence" value="ECO:0007669"/>
    <property type="project" value="UniProtKB-ARBA"/>
</dbReference>
<dbReference type="InterPro" id="IPR013506">
    <property type="entry name" value="Topo_IIA_bsu_dom2"/>
</dbReference>
<evidence type="ECO:0000256" key="5">
    <source>
        <dbReference type="ARBA" id="ARBA00022723"/>
    </source>
</evidence>
<evidence type="ECO:0000256" key="8">
    <source>
        <dbReference type="ARBA" id="ARBA00023125"/>
    </source>
</evidence>
<dbReference type="InterPro" id="IPR014721">
    <property type="entry name" value="Ribsml_uS5_D2-typ_fold_subgr"/>
</dbReference>
<comment type="subunit">
    <text evidence="10">Heterotetramer composed of ParC and ParE.</text>
</comment>
<dbReference type="EC" id="5.6.2.2" evidence="4"/>
<evidence type="ECO:0000313" key="13">
    <source>
        <dbReference type="Proteomes" id="UP000217696"/>
    </source>
</evidence>
<evidence type="ECO:0000256" key="4">
    <source>
        <dbReference type="ARBA" id="ARBA00012895"/>
    </source>
</evidence>
<dbReference type="PRINTS" id="PR00418">
    <property type="entry name" value="TPI2FAMILY"/>
</dbReference>
<evidence type="ECO:0000256" key="1">
    <source>
        <dbReference type="ARBA" id="ARBA00000185"/>
    </source>
</evidence>
<evidence type="ECO:0000256" key="7">
    <source>
        <dbReference type="ARBA" id="ARBA00023029"/>
    </source>
</evidence>
<dbReference type="SUPFAM" id="SSF54211">
    <property type="entry name" value="Ribosomal protein S5 domain 2-like"/>
    <property type="match status" value="1"/>
</dbReference>
<keyword evidence="7" id="KW-0799">Topoisomerase</keyword>
<dbReference type="KEGG" id="asoc:CB4_02153"/>
<sequence>MSRQPTQTTIQPAYSEDDIRVLKGLTAVRVRPGMYIGSTGSRGLHHLIWEIIDNSKDEVLAGYCDTITVTIHKDKSISIEDNGRGIPTGMNKDEGIPTPTVVFTVLHAGGKFGGGDGYKKSGGLHGVGASVVNALSEWLEVEIHRDGNVYRQRFEYVEEADGQFKAGHPVTDLEIVGQTRKTGTKVTFMPDARVFSDMNVQHNVLRERLRDNAFLLKGVTIRLRDQRPDAPEPEVFKFEEGIKAFVEFLNDGKNTLHDIVYFEGERDNVEMELAFQYNDNTTENMLSYVNTIPTIDEGTHVSGFRNAFTKVCNEYARKNNMLKKNDKNLTGNDYREGLMAVLSIRMDDPQFESQTKDKLGSEEARSAVEGIVAEKMSFFLEENPSIAKQIIERAIESRRIKEEIKKAAEALRNPNKKGKKKGKRTISDKYTPPSKKDADRNELFIVEGDSAGGSAINGRDRNFQAVLSLRGKPINVEKKKIYEVIGPNGNEEINTIVEVIGTGIGDDFNANNCAFDKIVIMTDADYDGAHIQILLLTLFYRYFSELIKRGKIFIAQPPLYKVYKQGKKGQEIIYAWTEEEREEAQKKLGRQSEIQRYKGLGEMNAEQLWDTTMNPQTRKLICVDLEDMAEAERTVTVLMGDKVPPRREWIENTVKFVMEEE</sequence>
<keyword evidence="8" id="KW-0238">DNA-binding</keyword>
<dbReference type="InterPro" id="IPR002288">
    <property type="entry name" value="DNA_gyrase_B_C"/>
</dbReference>
<dbReference type="Pfam" id="PF00986">
    <property type="entry name" value="DNA_gyraseB_C"/>
    <property type="match status" value="1"/>
</dbReference>
<gene>
    <name evidence="12" type="primary">parE</name>
    <name evidence="12" type="ORF">CB4_02153</name>
</gene>
<dbReference type="InterPro" id="IPR003594">
    <property type="entry name" value="HATPase_dom"/>
</dbReference>
<organism evidence="12 13">
    <name type="scientific">Aneurinibacillus soli</name>
    <dbReference type="NCBI Taxonomy" id="1500254"/>
    <lineage>
        <taxon>Bacteria</taxon>
        <taxon>Bacillati</taxon>
        <taxon>Bacillota</taxon>
        <taxon>Bacilli</taxon>
        <taxon>Bacillales</taxon>
        <taxon>Paenibacillaceae</taxon>
        <taxon>Aneurinibacillus group</taxon>
        <taxon>Aneurinibacillus</taxon>
    </lineage>
</organism>
<dbReference type="Pfam" id="PF00204">
    <property type="entry name" value="DNA_gyraseB"/>
    <property type="match status" value="1"/>
</dbReference>
<dbReference type="GO" id="GO:0046872">
    <property type="term" value="F:metal ion binding"/>
    <property type="evidence" value="ECO:0007669"/>
    <property type="project" value="UniProtKB-KW"/>
</dbReference>
<dbReference type="Pfam" id="PF01751">
    <property type="entry name" value="Toprim"/>
    <property type="match status" value="1"/>
</dbReference>
<dbReference type="PRINTS" id="PR01159">
    <property type="entry name" value="DNAGYRASEB"/>
</dbReference>
<keyword evidence="13" id="KW-1185">Reference proteome</keyword>
<evidence type="ECO:0000256" key="9">
    <source>
        <dbReference type="ARBA" id="ARBA00023235"/>
    </source>
</evidence>
<keyword evidence="5" id="KW-0479">Metal-binding</keyword>
<dbReference type="Proteomes" id="UP000217696">
    <property type="component" value="Chromosome"/>
</dbReference>
<dbReference type="FunFam" id="3.30.230.10:FF:000005">
    <property type="entry name" value="DNA gyrase subunit B"/>
    <property type="match status" value="1"/>
</dbReference>
<dbReference type="InterPro" id="IPR013759">
    <property type="entry name" value="Topo_IIA_B_C"/>
</dbReference>
<name>A0A0U4WH29_9BACL</name>
<evidence type="ECO:0000256" key="6">
    <source>
        <dbReference type="ARBA" id="ARBA00022842"/>
    </source>
</evidence>
<dbReference type="AlphaFoldDB" id="A0A0U4WH29"/>
<keyword evidence="6" id="KW-0460">Magnesium</keyword>
<evidence type="ECO:0000256" key="10">
    <source>
        <dbReference type="ARBA" id="ARBA00063644"/>
    </source>
</evidence>
<dbReference type="CDD" id="cd16928">
    <property type="entry name" value="HATPase_GyrB-like"/>
    <property type="match status" value="1"/>
</dbReference>
<dbReference type="EMBL" id="AP017312">
    <property type="protein sequence ID" value="BAU27979.1"/>
    <property type="molecule type" value="Genomic_DNA"/>
</dbReference>
<feature type="compositionally biased region" description="Basic residues" evidence="11">
    <location>
        <begin position="414"/>
        <end position="424"/>
    </location>
</feature>
<dbReference type="GO" id="GO:0005524">
    <property type="term" value="F:ATP binding"/>
    <property type="evidence" value="ECO:0007669"/>
    <property type="project" value="InterPro"/>
</dbReference>
<dbReference type="InterPro" id="IPR001241">
    <property type="entry name" value="Topo_IIA"/>
</dbReference>
<dbReference type="InterPro" id="IPR013760">
    <property type="entry name" value="Topo_IIA-like_dom_sf"/>
</dbReference>
<dbReference type="PROSITE" id="PS00177">
    <property type="entry name" value="TOPOISOMERASE_II"/>
    <property type="match status" value="1"/>
</dbReference>